<name>A0A7S3TSU6_9SPIT</name>
<sequence length="206" mass="22468">MPWNLDDLEDDEEFAPLDPEEEARLGKLTPHGTPQGIKPTHRDLLPVDGCWEEASPRSTTAIIFLDVDGVLHPVDAPQEDFLHSKHLEELRRVVDASGARIVLSSTWRLDAGHAYQLSNAIAGMGLQRPIGATPDYWQQGRAAEISAWLATNAALVDGGRWLAIDDLPLTPDLPEAHVITTDGNVGLTKELADAAIAKLQTQDVCF</sequence>
<protein>
    <submittedName>
        <fullName evidence="2">Uncharacterized protein</fullName>
    </submittedName>
</protein>
<evidence type="ECO:0000256" key="1">
    <source>
        <dbReference type="SAM" id="MobiDB-lite"/>
    </source>
</evidence>
<proteinExistence type="predicted"/>
<evidence type="ECO:0000313" key="2">
    <source>
        <dbReference type="EMBL" id="CAE0592541.1"/>
    </source>
</evidence>
<accession>A0A7S3TSU6</accession>
<organism evidence="2">
    <name type="scientific">Strombidinopsis acuminata</name>
    <dbReference type="NCBI Taxonomy" id="141414"/>
    <lineage>
        <taxon>Eukaryota</taxon>
        <taxon>Sar</taxon>
        <taxon>Alveolata</taxon>
        <taxon>Ciliophora</taxon>
        <taxon>Intramacronucleata</taxon>
        <taxon>Spirotrichea</taxon>
        <taxon>Choreotrichia</taxon>
        <taxon>Choreotrichida</taxon>
        <taxon>Strombidinopsidae</taxon>
        <taxon>Strombidinopsis</taxon>
    </lineage>
</organism>
<dbReference type="AlphaFoldDB" id="A0A7S3TSU6"/>
<dbReference type="EMBL" id="HBIQ01093233">
    <property type="protein sequence ID" value="CAE0592541.1"/>
    <property type="molecule type" value="Transcribed_RNA"/>
</dbReference>
<dbReference type="Pfam" id="PF18143">
    <property type="entry name" value="HAD_SAK_2"/>
    <property type="match status" value="1"/>
</dbReference>
<gene>
    <name evidence="2" type="ORF">SACU0126_LOCUS29672</name>
</gene>
<feature type="region of interest" description="Disordered" evidence="1">
    <location>
        <begin position="22"/>
        <end position="41"/>
    </location>
</feature>
<reference evidence="2" key="1">
    <citation type="submission" date="2021-01" db="EMBL/GenBank/DDBJ databases">
        <authorList>
            <person name="Corre E."/>
            <person name="Pelletier E."/>
            <person name="Niang G."/>
            <person name="Scheremetjew M."/>
            <person name="Finn R."/>
            <person name="Kale V."/>
            <person name="Holt S."/>
            <person name="Cochrane G."/>
            <person name="Meng A."/>
            <person name="Brown T."/>
            <person name="Cohen L."/>
        </authorList>
    </citation>
    <scope>NUCLEOTIDE SEQUENCE</scope>
    <source>
        <strain evidence="2">SPMC142</strain>
    </source>
</reference>